<organism evidence="1 2">
    <name type="scientific">Candida boidinii</name>
    <name type="common">Yeast</name>
    <dbReference type="NCBI Taxonomy" id="5477"/>
    <lineage>
        <taxon>Eukaryota</taxon>
        <taxon>Fungi</taxon>
        <taxon>Dikarya</taxon>
        <taxon>Ascomycota</taxon>
        <taxon>Saccharomycotina</taxon>
        <taxon>Pichiomycetes</taxon>
        <taxon>Pichiales</taxon>
        <taxon>Pichiaceae</taxon>
        <taxon>Ogataea</taxon>
        <taxon>Ogataea/Candida clade</taxon>
    </lineage>
</organism>
<protein>
    <submittedName>
        <fullName evidence="1">Unnamed protein product</fullName>
    </submittedName>
</protein>
<sequence>MNSSSRSRSRVYSLSRFNSAGNQGSRSNSGNSETDLLLSSDANSNVGVIQPSVLSSSTDEKLINMAIEKGLNEFQSKNYSKSLKIFTRGISVIEDAYKSAKSKENNDRTATNLECSREYVRHHQKYGSLLDYRAACFEKLNKLDYAIQDSDKLIKYEPYSCKGYLRKAKILKLSKKYDDSLFILNFAVKKLQDGSKKYGNKLKISQNLFNKLKYERDQMLKLIKKNGNLNPNCRGSGEEENDDEEEECTNSQSSKFHLKRSTIDFKIVTIVNIRFKSVSIIYFH</sequence>
<name>A0ACB5TZT2_CANBO</name>
<accession>A0ACB5TZT2</accession>
<gene>
    <name evidence="1" type="ORF">Cboi01_000507100</name>
</gene>
<keyword evidence="2" id="KW-1185">Reference proteome</keyword>
<evidence type="ECO:0000313" key="2">
    <source>
        <dbReference type="Proteomes" id="UP001165101"/>
    </source>
</evidence>
<dbReference type="EMBL" id="BSXV01003674">
    <property type="protein sequence ID" value="GME98771.1"/>
    <property type="molecule type" value="Genomic_DNA"/>
</dbReference>
<proteinExistence type="predicted"/>
<reference evidence="1" key="1">
    <citation type="submission" date="2023-04" db="EMBL/GenBank/DDBJ databases">
        <title>Candida boidinii NBRC 1967.</title>
        <authorList>
            <person name="Ichikawa N."/>
            <person name="Sato H."/>
            <person name="Tonouchi N."/>
        </authorList>
    </citation>
    <scope>NUCLEOTIDE SEQUENCE</scope>
    <source>
        <strain evidence="1">NBRC 1967</strain>
    </source>
</reference>
<evidence type="ECO:0000313" key="1">
    <source>
        <dbReference type="EMBL" id="GME98771.1"/>
    </source>
</evidence>
<comment type="caution">
    <text evidence="1">The sequence shown here is derived from an EMBL/GenBank/DDBJ whole genome shotgun (WGS) entry which is preliminary data.</text>
</comment>
<dbReference type="Proteomes" id="UP001165101">
    <property type="component" value="Unassembled WGS sequence"/>
</dbReference>